<protein>
    <submittedName>
        <fullName evidence="2">Uncharacterized protein</fullName>
    </submittedName>
</protein>
<dbReference type="InterPro" id="IPR033362">
    <property type="entry name" value="SSNA1_fam"/>
</dbReference>
<dbReference type="GO" id="GO:0005813">
    <property type="term" value="C:centrosome"/>
    <property type="evidence" value="ECO:0007669"/>
    <property type="project" value="TreeGrafter"/>
</dbReference>
<dbReference type="Proteomes" id="UP000594454">
    <property type="component" value="Chromosome 4"/>
</dbReference>
<reference evidence="2 3" key="1">
    <citation type="submission" date="2020-11" db="EMBL/GenBank/DDBJ databases">
        <authorList>
            <person name="Wallbank WR R."/>
            <person name="Pardo Diaz C."/>
            <person name="Kozak K."/>
            <person name="Martin S."/>
            <person name="Jiggins C."/>
            <person name="Moest M."/>
            <person name="Warren A I."/>
            <person name="Generalovic N T."/>
            <person name="Byers J.R.P. K."/>
            <person name="Montejo-Kovacevich G."/>
            <person name="Yen C E."/>
        </authorList>
    </citation>
    <scope>NUCLEOTIDE SEQUENCE [LARGE SCALE GENOMIC DNA]</scope>
</reference>
<evidence type="ECO:0000313" key="3">
    <source>
        <dbReference type="Proteomes" id="UP000594454"/>
    </source>
</evidence>
<evidence type="ECO:0000313" key="2">
    <source>
        <dbReference type="EMBL" id="CAD7088550.1"/>
    </source>
</evidence>
<evidence type="ECO:0000256" key="1">
    <source>
        <dbReference type="SAM" id="Coils"/>
    </source>
</evidence>
<name>A0A7R8YXK0_HERIL</name>
<sequence>MSEHGAVLQSYNQELVKHIENLKSQKEKIGQAIEAQEQERVKLIDKIQEMNARLKSVTASLEEKKRIWAECDKTLEQAEMGLSKIIESSQVLLSLVQQETGTLSCI</sequence>
<keyword evidence="3" id="KW-1185">Reference proteome</keyword>
<dbReference type="PANTHER" id="PTHR28661">
    <property type="entry name" value="SJOEGREN SYNDROME NUCLEAR AUTOANTIGEN 1"/>
    <property type="match status" value="1"/>
</dbReference>
<dbReference type="OMA" id="YIEDLCM"/>
<dbReference type="PANTHER" id="PTHR28661:SF1">
    <property type="entry name" value="MICROTUBULE NUCLEATION FACTOR SSNA1"/>
    <property type="match status" value="1"/>
</dbReference>
<dbReference type="OrthoDB" id="295355at2759"/>
<keyword evidence="1" id="KW-0175">Coiled coil</keyword>
<dbReference type="GO" id="GO:0036064">
    <property type="term" value="C:ciliary basal body"/>
    <property type="evidence" value="ECO:0007669"/>
    <property type="project" value="TreeGrafter"/>
</dbReference>
<dbReference type="EMBL" id="LR899012">
    <property type="protein sequence ID" value="CAD7088550.1"/>
    <property type="molecule type" value="Genomic_DNA"/>
</dbReference>
<organism evidence="2 3">
    <name type="scientific">Hermetia illucens</name>
    <name type="common">Black soldier fly</name>
    <dbReference type="NCBI Taxonomy" id="343691"/>
    <lineage>
        <taxon>Eukaryota</taxon>
        <taxon>Metazoa</taxon>
        <taxon>Ecdysozoa</taxon>
        <taxon>Arthropoda</taxon>
        <taxon>Hexapoda</taxon>
        <taxon>Insecta</taxon>
        <taxon>Pterygota</taxon>
        <taxon>Neoptera</taxon>
        <taxon>Endopterygota</taxon>
        <taxon>Diptera</taxon>
        <taxon>Brachycera</taxon>
        <taxon>Stratiomyomorpha</taxon>
        <taxon>Stratiomyidae</taxon>
        <taxon>Hermetiinae</taxon>
        <taxon>Hermetia</taxon>
    </lineage>
</organism>
<proteinExistence type="predicted"/>
<dbReference type="InParanoid" id="A0A7R8YXK0"/>
<accession>A0A7R8YXK0</accession>
<dbReference type="AlphaFoldDB" id="A0A7R8YXK0"/>
<feature type="coiled-coil region" evidence="1">
    <location>
        <begin position="8"/>
        <end position="67"/>
    </location>
</feature>
<gene>
    <name evidence="2" type="ORF">HERILL_LOCUS11160</name>
</gene>